<feature type="compositionally biased region" description="Low complexity" evidence="1">
    <location>
        <begin position="56"/>
        <end position="71"/>
    </location>
</feature>
<dbReference type="Proteomes" id="UP000317238">
    <property type="component" value="Unassembled WGS sequence"/>
</dbReference>
<feature type="compositionally biased region" description="Polar residues" evidence="1">
    <location>
        <begin position="166"/>
        <end position="184"/>
    </location>
</feature>
<feature type="compositionally biased region" description="Basic and acidic residues" evidence="1">
    <location>
        <begin position="528"/>
        <end position="538"/>
    </location>
</feature>
<gene>
    <name evidence="3" type="ORF">Pan14r_01930</name>
</gene>
<sequence>MRSPDRRSRGRHRMSEQSVLKIGTVGMLVLTAAIFIHGRMRRGTDAVHADTRSTDASSVRLASSDSSSAASIRPTAELDMAFDKTAEAERSGRLKFGQAMGMNSGDEAVSNLAGAAVADSVSEPDETNAIETPSESSNASPSGRLAAEAWATADQHLRPKRPVGSSAKSSRPPQTLDTRQAGFTASESPLVRVGRIEAVPERSDLRTLSMIPRTPGEVLRLYSAARDQSCRLLGEGVAVHEPLQITPGSAGVFGRIDAVTIGLELAQSGRDRLPAVTRSQVLKYFQEHRLAVQPVVYHDANGRCYFGNECKAAFFHQLSQPGPGSSVTGNPEPMIQSAVSRFRSLGIVPDARSAGRRYSLTDAPEMGRTLALAFAYQQETGSLTQGRTTVVELMLLHLPPGFGPRNPRLSVFITQGGGATLHQLSAPLRSPVAASALSRAPSITATVRFDKTTLLGMYPADPVVTDVQFRSDRSVPLATLLARLDDESGGSDDEGGPTTLSSLLDQFESIAQQSESDPNGSGDASMHWLDRIRMEKQRQLQQTLQSAGRPANGDSALGRPLPPLR</sequence>
<feature type="region of interest" description="Disordered" evidence="1">
    <location>
        <begin position="46"/>
        <end position="72"/>
    </location>
</feature>
<feature type="compositionally biased region" description="Polar residues" evidence="1">
    <location>
        <begin position="129"/>
        <end position="141"/>
    </location>
</feature>
<organism evidence="3 4">
    <name type="scientific">Crateriforma conspicua</name>
    <dbReference type="NCBI Taxonomy" id="2527996"/>
    <lineage>
        <taxon>Bacteria</taxon>
        <taxon>Pseudomonadati</taxon>
        <taxon>Planctomycetota</taxon>
        <taxon>Planctomycetia</taxon>
        <taxon>Planctomycetales</taxon>
        <taxon>Planctomycetaceae</taxon>
        <taxon>Crateriforma</taxon>
    </lineage>
</organism>
<keyword evidence="2" id="KW-0472">Membrane</keyword>
<comment type="caution">
    <text evidence="3">The sequence shown here is derived from an EMBL/GenBank/DDBJ whole genome shotgun (WGS) entry which is preliminary data.</text>
</comment>
<feature type="region of interest" description="Disordered" evidence="1">
    <location>
        <begin position="511"/>
        <end position="565"/>
    </location>
</feature>
<proteinExistence type="predicted"/>
<protein>
    <submittedName>
        <fullName evidence="3">Uncharacterized protein</fullName>
    </submittedName>
</protein>
<feature type="region of interest" description="Disordered" evidence="1">
    <location>
        <begin position="116"/>
        <end position="184"/>
    </location>
</feature>
<evidence type="ECO:0000313" key="4">
    <source>
        <dbReference type="Proteomes" id="UP000317238"/>
    </source>
</evidence>
<accession>A0A5C5Y0Z3</accession>
<evidence type="ECO:0000256" key="2">
    <source>
        <dbReference type="SAM" id="Phobius"/>
    </source>
</evidence>
<keyword evidence="2" id="KW-1133">Transmembrane helix</keyword>
<evidence type="ECO:0000313" key="3">
    <source>
        <dbReference type="EMBL" id="TWT67955.1"/>
    </source>
</evidence>
<dbReference type="EMBL" id="SJPL01000001">
    <property type="protein sequence ID" value="TWT67955.1"/>
    <property type="molecule type" value="Genomic_DNA"/>
</dbReference>
<evidence type="ECO:0000256" key="1">
    <source>
        <dbReference type="SAM" id="MobiDB-lite"/>
    </source>
</evidence>
<keyword evidence="4" id="KW-1185">Reference proteome</keyword>
<keyword evidence="2" id="KW-0812">Transmembrane</keyword>
<name>A0A5C5Y0Z3_9PLAN</name>
<dbReference type="AlphaFoldDB" id="A0A5C5Y0Z3"/>
<feature type="transmembrane region" description="Helical" evidence="2">
    <location>
        <begin position="20"/>
        <end position="38"/>
    </location>
</feature>
<reference evidence="3 4" key="1">
    <citation type="submission" date="2019-02" db="EMBL/GenBank/DDBJ databases">
        <title>Deep-cultivation of Planctomycetes and their phenomic and genomic characterization uncovers novel biology.</title>
        <authorList>
            <person name="Wiegand S."/>
            <person name="Jogler M."/>
            <person name="Boedeker C."/>
            <person name="Pinto D."/>
            <person name="Vollmers J."/>
            <person name="Rivas-Marin E."/>
            <person name="Kohn T."/>
            <person name="Peeters S.H."/>
            <person name="Heuer A."/>
            <person name="Rast P."/>
            <person name="Oberbeckmann S."/>
            <person name="Bunk B."/>
            <person name="Jeske O."/>
            <person name="Meyerdierks A."/>
            <person name="Storesund J.E."/>
            <person name="Kallscheuer N."/>
            <person name="Luecker S."/>
            <person name="Lage O.M."/>
            <person name="Pohl T."/>
            <person name="Merkel B.J."/>
            <person name="Hornburger P."/>
            <person name="Mueller R.-W."/>
            <person name="Bruemmer F."/>
            <person name="Labrenz M."/>
            <person name="Spormann A.M."/>
            <person name="Op Den Camp H."/>
            <person name="Overmann J."/>
            <person name="Amann R."/>
            <person name="Jetten M.S.M."/>
            <person name="Mascher T."/>
            <person name="Medema M.H."/>
            <person name="Devos D.P."/>
            <person name="Kaster A.-K."/>
            <person name="Ovreas L."/>
            <person name="Rohde M."/>
            <person name="Galperin M.Y."/>
            <person name="Jogler C."/>
        </authorList>
    </citation>
    <scope>NUCLEOTIDE SEQUENCE [LARGE SCALE GENOMIC DNA]</scope>
    <source>
        <strain evidence="3 4">Pan14r</strain>
    </source>
</reference>